<proteinExistence type="predicted"/>
<name>A0A8A4TH85_SULCO</name>
<dbReference type="RefSeq" id="WP_237378642.1">
    <property type="nucleotide sequence ID" value="NZ_CP071793.1"/>
</dbReference>
<evidence type="ECO:0000313" key="2">
    <source>
        <dbReference type="EMBL" id="QTD48993.1"/>
    </source>
</evidence>
<gene>
    <name evidence="2" type="ORF">J3U87_25695</name>
</gene>
<dbReference type="Pfam" id="PF03130">
    <property type="entry name" value="HEAT_PBS"/>
    <property type="match status" value="1"/>
</dbReference>
<dbReference type="Gene3D" id="1.25.10.10">
    <property type="entry name" value="Leucine-rich Repeat Variant"/>
    <property type="match status" value="1"/>
</dbReference>
<sequence>MEDLLIWIVLAVVGTIHGVDYWRRKKYQHPLLVIPDKDFDASGATDWCTWHIEAVRICLHIQFNRALTGGPSLLPIIAGVSPPPGNHSTGDPAFDGQVALYGTEARIVGMFTASIRRDLLLFRDVSLEGSVLKCYLYSDAMGPPIIRASKLEGESVSAQTDVALDLAKRLVEIDDLEAGLIANICDDELDAVSEKSLTVLLGLEPNTWRDAFLGHPSIGFPTWRRRLLDALAGGQSLVTTLPPLIDQCDAENSHHLMTLIRSQPRDERIVLLMTALSNACLFAASAHDLLKGWHQPAVPHVLAVVRSMPPDTVPTELVLAMGELEDTRIVDYLLDVLPGRPIELAIAAAKALGACGDLETIEPLARVRANTRGRLAEELKMAISRIQLRRGSGDPGWISLEEGASPGSGRLSLAEKARKGLLSESPGLDRDRR</sequence>
<dbReference type="EMBL" id="CP071793">
    <property type="protein sequence ID" value="QTD48993.1"/>
    <property type="molecule type" value="Genomic_DNA"/>
</dbReference>
<organism evidence="2 3">
    <name type="scientific">Sulfidibacter corallicola</name>
    <dbReference type="NCBI Taxonomy" id="2818388"/>
    <lineage>
        <taxon>Bacteria</taxon>
        <taxon>Pseudomonadati</taxon>
        <taxon>Acidobacteriota</taxon>
        <taxon>Holophagae</taxon>
        <taxon>Acanthopleuribacterales</taxon>
        <taxon>Acanthopleuribacteraceae</taxon>
        <taxon>Sulfidibacter</taxon>
    </lineage>
</organism>
<dbReference type="InterPro" id="IPR004155">
    <property type="entry name" value="PBS_lyase_HEAT"/>
</dbReference>
<dbReference type="InterPro" id="IPR011989">
    <property type="entry name" value="ARM-like"/>
</dbReference>
<reference evidence="2" key="1">
    <citation type="submission" date="2021-03" db="EMBL/GenBank/DDBJ databases">
        <title>Acanthopleuribacteraceae sp. M133.</title>
        <authorList>
            <person name="Wang G."/>
        </authorList>
    </citation>
    <scope>NUCLEOTIDE SEQUENCE</scope>
    <source>
        <strain evidence="2">M133</strain>
    </source>
</reference>
<protein>
    <recommendedName>
        <fullName evidence="4">HEAT repeat domain-containing protein</fullName>
    </recommendedName>
</protein>
<dbReference type="AlphaFoldDB" id="A0A8A4TH85"/>
<accession>A0A8A4TH85</accession>
<evidence type="ECO:0008006" key="4">
    <source>
        <dbReference type="Google" id="ProtNLM"/>
    </source>
</evidence>
<keyword evidence="3" id="KW-1185">Reference proteome</keyword>
<feature type="region of interest" description="Disordered" evidence="1">
    <location>
        <begin position="400"/>
        <end position="433"/>
    </location>
</feature>
<dbReference type="KEGG" id="scor:J3U87_25695"/>
<evidence type="ECO:0000256" key="1">
    <source>
        <dbReference type="SAM" id="MobiDB-lite"/>
    </source>
</evidence>
<evidence type="ECO:0000313" key="3">
    <source>
        <dbReference type="Proteomes" id="UP000663929"/>
    </source>
</evidence>
<dbReference type="Proteomes" id="UP000663929">
    <property type="component" value="Chromosome"/>
</dbReference>